<reference evidence="5" key="1">
    <citation type="submission" date="2021-03" db="EMBL/GenBank/DDBJ databases">
        <authorList>
            <consortium name="Genoscope - CEA"/>
            <person name="William W."/>
        </authorList>
    </citation>
    <scope>NUCLEOTIDE SEQUENCE</scope>
    <source>
        <strain evidence="5">Doubled-haploid Pahang</strain>
    </source>
</reference>
<dbReference type="OMA" id="QGCIAMS"/>
<dbReference type="InParanoid" id="A0A804J6A5"/>
<feature type="region of interest" description="Disordered" evidence="3">
    <location>
        <begin position="1"/>
        <end position="35"/>
    </location>
</feature>
<dbReference type="InterPro" id="IPR000300">
    <property type="entry name" value="IPPc"/>
</dbReference>
<evidence type="ECO:0000256" key="3">
    <source>
        <dbReference type="SAM" id="MobiDB-lite"/>
    </source>
</evidence>
<dbReference type="GO" id="GO:0004445">
    <property type="term" value="F:inositol-polyphosphate 5-phosphatase activity"/>
    <property type="evidence" value="ECO:0007669"/>
    <property type="project" value="InterPro"/>
</dbReference>
<dbReference type="Gramene" id="Ma05_t19550.1">
    <property type="protein sequence ID" value="Ma05_p19550.1"/>
    <property type="gene ID" value="Ma05_g19550"/>
</dbReference>
<dbReference type="Pfam" id="PF22669">
    <property type="entry name" value="Exo_endo_phos2"/>
    <property type="match status" value="1"/>
</dbReference>
<dbReference type="PANTHER" id="PTHR45666:SF3">
    <property type="entry name" value="TYPE I INOSITOL POLYPHOSPHATE 5-PHOSPHATASE 5"/>
    <property type="match status" value="1"/>
</dbReference>
<proteinExistence type="inferred from homology"/>
<sequence>MTKSRTSDDSAKNDKKKKSILPSIFSRKGKNKRGSDGEIFPRAEIVFDLESRYITRTNLLEAYPTVRKSLSGRHTSSRIEGLNLSILEKPRRKSGGRVEEYRVFVGTWNVGGRSPNNGLNLEDFLQVEGSADIYVLGFQEIVPLNAGNVLVIEDNEPATKWLALISHALNKPSDKQDDSSETWNGAKLGKDCKSSSSHLFQKPSSLKAIGKNCRVDGALVKTCNCRPETASGIRRRARKLREFIDSTDSGSDDEYYCHPMSHVVSPEARRDANYSLVASKQMVGIFLSVWVRSELVPDVGHLRVATVGRGIMGCLGNKGCIAMSMSLHRTSFCFVCSHLTSGEKEGDELKRNADVSEILKSTQFPRVCKIPGSRIPEKILEHDRILWLGDLNYRIALSYNEATTLLEDNDWDSLLGRDQLKMEREAGRVFDGWKEGKIYFAPTYKYSYNSDAYAGETTKSKKKRRTPAWCDRILWYGEGIEQLQYFRGESRFSDHRPVCAVFLAQVEASSHGRCRKGYSSVYSRIPRDEMMLPQRHSFYEL</sequence>
<evidence type="ECO:0000313" key="5">
    <source>
        <dbReference type="EMBL" id="CAG1839020.1"/>
    </source>
</evidence>
<dbReference type="GO" id="GO:0046856">
    <property type="term" value="P:phosphatidylinositol dephosphorylation"/>
    <property type="evidence" value="ECO:0000318"/>
    <property type="project" value="GO_Central"/>
</dbReference>
<organism evidence="6 7">
    <name type="scientific">Musa acuminata subsp. malaccensis</name>
    <name type="common">Wild banana</name>
    <name type="synonym">Musa malaccensis</name>
    <dbReference type="NCBI Taxonomy" id="214687"/>
    <lineage>
        <taxon>Eukaryota</taxon>
        <taxon>Viridiplantae</taxon>
        <taxon>Streptophyta</taxon>
        <taxon>Embryophyta</taxon>
        <taxon>Tracheophyta</taxon>
        <taxon>Spermatophyta</taxon>
        <taxon>Magnoliopsida</taxon>
        <taxon>Liliopsida</taxon>
        <taxon>Zingiberales</taxon>
        <taxon>Musaceae</taxon>
        <taxon>Musa</taxon>
    </lineage>
</organism>
<evidence type="ECO:0000313" key="7">
    <source>
        <dbReference type="Proteomes" id="UP000012960"/>
    </source>
</evidence>
<dbReference type="FunCoup" id="A0A804J6A5">
    <property type="interactions" value="1754"/>
</dbReference>
<dbReference type="Gene3D" id="3.60.10.10">
    <property type="entry name" value="Endonuclease/exonuclease/phosphatase"/>
    <property type="match status" value="1"/>
</dbReference>
<dbReference type="SUPFAM" id="SSF56219">
    <property type="entry name" value="DNase I-like"/>
    <property type="match status" value="1"/>
</dbReference>
<dbReference type="GO" id="GO:0004439">
    <property type="term" value="F:phosphatidylinositol-4,5-bisphosphate 5-phosphatase activity"/>
    <property type="evidence" value="ECO:0000318"/>
    <property type="project" value="GO_Central"/>
</dbReference>
<keyword evidence="7" id="KW-1185">Reference proteome</keyword>
<dbReference type="FunFam" id="3.60.10.10:FF:000028">
    <property type="entry name" value="Type IV inositol polyphosphate 5-phosphatase 7"/>
    <property type="match status" value="1"/>
</dbReference>
<evidence type="ECO:0000313" key="6">
    <source>
        <dbReference type="EnsemblPlants" id="Ma05_p19550.1"/>
    </source>
</evidence>
<dbReference type="EMBL" id="HG996470">
    <property type="protein sequence ID" value="CAG1839020.1"/>
    <property type="molecule type" value="Genomic_DNA"/>
</dbReference>
<dbReference type="EnsemblPlants" id="Ma05_t19550.1">
    <property type="protein sequence ID" value="Ma05_p19550.1"/>
    <property type="gene ID" value="Ma05_g19550"/>
</dbReference>
<accession>A0A804J6A5</accession>
<protein>
    <submittedName>
        <fullName evidence="5">(wild Malaysian banana) hypothetical protein</fullName>
    </submittedName>
</protein>
<dbReference type="AlphaFoldDB" id="A0A804J6A5"/>
<dbReference type="GO" id="GO:0034485">
    <property type="term" value="F:phosphatidylinositol-3,4,5-trisphosphate 5-phosphatase activity"/>
    <property type="evidence" value="ECO:0000318"/>
    <property type="project" value="GO_Central"/>
</dbReference>
<dbReference type="SMART" id="SM00128">
    <property type="entry name" value="IPPc"/>
    <property type="match status" value="1"/>
</dbReference>
<comment type="similarity">
    <text evidence="1">Belongs to the inositol polyphosphate 5-phosphatase family.</text>
</comment>
<dbReference type="PANTHER" id="PTHR45666">
    <property type="entry name" value="TYPE IV INOSITOL POLYPHOSPHATE 5-PHOSPHATASE 9"/>
    <property type="match status" value="1"/>
</dbReference>
<dbReference type="InterPro" id="IPR036691">
    <property type="entry name" value="Endo/exonu/phosph_ase_sf"/>
</dbReference>
<dbReference type="InterPro" id="IPR045849">
    <property type="entry name" value="IP5P_plant"/>
</dbReference>
<feature type="compositionally biased region" description="Basic and acidic residues" evidence="3">
    <location>
        <begin position="1"/>
        <end position="13"/>
    </location>
</feature>
<evidence type="ECO:0000256" key="1">
    <source>
        <dbReference type="ARBA" id="ARBA00010768"/>
    </source>
</evidence>
<evidence type="ECO:0000256" key="2">
    <source>
        <dbReference type="ARBA" id="ARBA00022801"/>
    </source>
</evidence>
<gene>
    <name evidence="5" type="ORF">GSMUA_271970.1</name>
</gene>
<dbReference type="Proteomes" id="UP000012960">
    <property type="component" value="Unplaced"/>
</dbReference>
<name>A0A804J6A5_MUSAM</name>
<keyword evidence="2" id="KW-0378">Hydrolase</keyword>
<reference evidence="6" key="2">
    <citation type="submission" date="2021-05" db="UniProtKB">
        <authorList>
            <consortium name="EnsemblPlants"/>
        </authorList>
    </citation>
    <scope>IDENTIFICATION</scope>
    <source>
        <strain evidence="6">subsp. malaccensis</strain>
    </source>
</reference>
<evidence type="ECO:0000259" key="4">
    <source>
        <dbReference type="SMART" id="SM00128"/>
    </source>
</evidence>
<feature type="domain" description="Inositol polyphosphate-related phosphatase" evidence="4">
    <location>
        <begin position="174"/>
        <end position="510"/>
    </location>
</feature>